<sequence length="651" mass="69978">MVGERRPIFERRAAIEAVRKLTEPSWPARPGERRPVVVFEGTRGSGKSVLLDVLAGKLDQFVPYGRADFADPRHEDVAYTLSMAAGRMARHRPRYRRLTFPRLLIGLLVMEQDLAHLNWEDARKAVTALLKERRGRAWPVRALGSVAGQASVTGELASGGTTTVFRVPLKLLAELGVASLPEGAQRWYGHRDRGLTDRAVDTLIELNTAARAARDEEADTASGRAARDRVGGLLCEAFLADLRDCPRRVWKLPTPVLLLDNVDTPAGRSFLRRFLDARPLLGADQHAEPLTVVATGEEDLSVTFETEAVPLEGLLSVEAGAGAVEGTPVWLSYPLPDFTRANVQDLLAGASGGTDRRTARIIHGFTAGHPESAGLLAGLAARNPLPEGGIAGLLALSLPDSAGSPDEPTVQEWLLRRLAVAADGRAGDSKLAAFASCSAARNESDGLWLSHQSDLVNPAWAEAVREAGLWDDSARAAVLRRLLLYRLAGRAPDDPAGWTAVHARLRGRCRENGDRDGELYHRLAGDELEAAAEEVARLLPELPAEAWLELLDTVAGAPCGVPERHLLSPYARLQAATSSLPPDGLGGASAQVAQLVAALRVVRDPGAGVEREFLCTQVAVLLGALAPLSPDGLVALNREAAEFKRQATWWT</sequence>
<proteinExistence type="predicted"/>
<evidence type="ECO:0000313" key="2">
    <source>
        <dbReference type="Proteomes" id="UP001501303"/>
    </source>
</evidence>
<protein>
    <recommendedName>
        <fullName evidence="3">ATP-binding protein</fullName>
    </recommendedName>
</protein>
<evidence type="ECO:0008006" key="3">
    <source>
        <dbReference type="Google" id="ProtNLM"/>
    </source>
</evidence>
<keyword evidence="2" id="KW-1185">Reference proteome</keyword>
<dbReference type="RefSeq" id="WP_344259749.1">
    <property type="nucleotide sequence ID" value="NZ_BAAAMJ010000010.1"/>
</dbReference>
<dbReference type="SUPFAM" id="SSF52540">
    <property type="entry name" value="P-loop containing nucleoside triphosphate hydrolases"/>
    <property type="match status" value="1"/>
</dbReference>
<dbReference type="Proteomes" id="UP001501303">
    <property type="component" value="Unassembled WGS sequence"/>
</dbReference>
<accession>A0ABN2P1H4</accession>
<gene>
    <name evidence="1" type="ORF">GCM10009716_15220</name>
</gene>
<reference evidence="1 2" key="1">
    <citation type="journal article" date="2019" name="Int. J. Syst. Evol. Microbiol.">
        <title>The Global Catalogue of Microorganisms (GCM) 10K type strain sequencing project: providing services to taxonomists for standard genome sequencing and annotation.</title>
        <authorList>
            <consortium name="The Broad Institute Genomics Platform"/>
            <consortium name="The Broad Institute Genome Sequencing Center for Infectious Disease"/>
            <person name="Wu L."/>
            <person name="Ma J."/>
        </authorList>
    </citation>
    <scope>NUCLEOTIDE SEQUENCE [LARGE SCALE GENOMIC DNA]</scope>
    <source>
        <strain evidence="1 2">JCM 13581</strain>
    </source>
</reference>
<comment type="caution">
    <text evidence="1">The sequence shown here is derived from an EMBL/GenBank/DDBJ whole genome shotgun (WGS) entry which is preliminary data.</text>
</comment>
<evidence type="ECO:0000313" key="1">
    <source>
        <dbReference type="EMBL" id="GAA1906182.1"/>
    </source>
</evidence>
<dbReference type="InterPro" id="IPR027417">
    <property type="entry name" value="P-loop_NTPase"/>
</dbReference>
<name>A0ABN2P1H4_9ACTN</name>
<organism evidence="1 2">
    <name type="scientific">Streptomyces sodiiphilus</name>
    <dbReference type="NCBI Taxonomy" id="226217"/>
    <lineage>
        <taxon>Bacteria</taxon>
        <taxon>Bacillati</taxon>
        <taxon>Actinomycetota</taxon>
        <taxon>Actinomycetes</taxon>
        <taxon>Kitasatosporales</taxon>
        <taxon>Streptomycetaceae</taxon>
        <taxon>Streptomyces</taxon>
    </lineage>
</organism>
<dbReference type="EMBL" id="BAAAMJ010000010">
    <property type="protein sequence ID" value="GAA1906182.1"/>
    <property type="molecule type" value="Genomic_DNA"/>
</dbReference>